<dbReference type="InterPro" id="IPR002508">
    <property type="entry name" value="MurNAc-LAA_cat"/>
</dbReference>
<sequence length="230" mass="25142">MRDRKTARKPNRRGIVALYVLIVLIAVIGVLSLNESGDRSDRAGRERTGGAGGGPFRIVIDAGHGGIDPGAEGASGAEEKTMVLSVALKVGELLRQDPMFEVFMTREDDSFLELEDRADYSNDVQADAFLSIHGNQYDDPTISGVETYYDSEDSLLLAQAIHGKLVPATGFEDRGVKREEWTVLALNERPSILIELGFLSNPTEEASMIDPRWQNDAARAIADGLKQYFG</sequence>
<dbReference type="Pfam" id="PF01520">
    <property type="entry name" value="Amidase_3"/>
    <property type="match status" value="1"/>
</dbReference>
<evidence type="ECO:0000256" key="2">
    <source>
        <dbReference type="SAM" id="Phobius"/>
    </source>
</evidence>
<reference evidence="4 5" key="1">
    <citation type="submission" date="2020-08" db="EMBL/GenBank/DDBJ databases">
        <title>Cohnella phylogeny.</title>
        <authorList>
            <person name="Dunlap C."/>
        </authorList>
    </citation>
    <scope>NUCLEOTIDE SEQUENCE [LARGE SCALE GENOMIC DNA]</scope>
    <source>
        <strain evidence="4 5">DSM 25241</strain>
    </source>
</reference>
<dbReference type="EMBL" id="JACJVQ010000002">
    <property type="protein sequence ID" value="MBB6632673.1"/>
    <property type="molecule type" value="Genomic_DNA"/>
</dbReference>
<keyword evidence="2" id="KW-1133">Transmembrane helix</keyword>
<accession>A0A841SJI1</accession>
<feature type="domain" description="MurNAc-LAA" evidence="3">
    <location>
        <begin position="118"/>
        <end position="226"/>
    </location>
</feature>
<gene>
    <name evidence="4" type="ORF">H7B67_00860</name>
</gene>
<dbReference type="GO" id="GO:0009253">
    <property type="term" value="P:peptidoglycan catabolic process"/>
    <property type="evidence" value="ECO:0007669"/>
    <property type="project" value="InterPro"/>
</dbReference>
<keyword evidence="2" id="KW-0812">Transmembrane</keyword>
<comment type="caution">
    <text evidence="4">The sequence shown here is derived from an EMBL/GenBank/DDBJ whole genome shotgun (WGS) entry which is preliminary data.</text>
</comment>
<proteinExistence type="predicted"/>
<dbReference type="RefSeq" id="WP_185117913.1">
    <property type="nucleotide sequence ID" value="NZ_JACJVQ010000002.1"/>
</dbReference>
<keyword evidence="5" id="KW-1185">Reference proteome</keyword>
<dbReference type="SUPFAM" id="SSF53187">
    <property type="entry name" value="Zn-dependent exopeptidases"/>
    <property type="match status" value="1"/>
</dbReference>
<dbReference type="PANTHER" id="PTHR30404:SF0">
    <property type="entry name" value="N-ACETYLMURAMOYL-L-ALANINE AMIDASE AMIC"/>
    <property type="match status" value="1"/>
</dbReference>
<dbReference type="InterPro" id="IPR050695">
    <property type="entry name" value="N-acetylmuramoyl_amidase_3"/>
</dbReference>
<dbReference type="GO" id="GO:0008745">
    <property type="term" value="F:N-acetylmuramoyl-L-alanine amidase activity"/>
    <property type="evidence" value="ECO:0007669"/>
    <property type="project" value="InterPro"/>
</dbReference>
<organism evidence="4 5">
    <name type="scientific">Cohnella thailandensis</name>
    <dbReference type="NCBI Taxonomy" id="557557"/>
    <lineage>
        <taxon>Bacteria</taxon>
        <taxon>Bacillati</taxon>
        <taxon>Bacillota</taxon>
        <taxon>Bacilli</taxon>
        <taxon>Bacillales</taxon>
        <taxon>Paenibacillaceae</taxon>
        <taxon>Cohnella</taxon>
    </lineage>
</organism>
<dbReference type="GO" id="GO:0030288">
    <property type="term" value="C:outer membrane-bounded periplasmic space"/>
    <property type="evidence" value="ECO:0007669"/>
    <property type="project" value="TreeGrafter"/>
</dbReference>
<dbReference type="PANTHER" id="PTHR30404">
    <property type="entry name" value="N-ACETYLMURAMOYL-L-ALANINE AMIDASE"/>
    <property type="match status" value="1"/>
</dbReference>
<evidence type="ECO:0000256" key="1">
    <source>
        <dbReference type="ARBA" id="ARBA00022801"/>
    </source>
</evidence>
<dbReference type="SMART" id="SM00646">
    <property type="entry name" value="Ami_3"/>
    <property type="match status" value="1"/>
</dbReference>
<feature type="transmembrane region" description="Helical" evidence="2">
    <location>
        <begin position="12"/>
        <end position="33"/>
    </location>
</feature>
<evidence type="ECO:0000259" key="3">
    <source>
        <dbReference type="SMART" id="SM00646"/>
    </source>
</evidence>
<evidence type="ECO:0000313" key="4">
    <source>
        <dbReference type="EMBL" id="MBB6632673.1"/>
    </source>
</evidence>
<dbReference type="Gene3D" id="3.40.630.40">
    <property type="entry name" value="Zn-dependent exopeptidases"/>
    <property type="match status" value="1"/>
</dbReference>
<protein>
    <submittedName>
        <fullName evidence="4">N-acetylmuramoyl-L-alanine amidase</fullName>
    </submittedName>
</protein>
<dbReference type="CDD" id="cd02696">
    <property type="entry name" value="MurNAc-LAA"/>
    <property type="match status" value="1"/>
</dbReference>
<evidence type="ECO:0000313" key="5">
    <source>
        <dbReference type="Proteomes" id="UP000535838"/>
    </source>
</evidence>
<dbReference type="Proteomes" id="UP000535838">
    <property type="component" value="Unassembled WGS sequence"/>
</dbReference>
<name>A0A841SJI1_9BACL</name>
<keyword evidence="2" id="KW-0472">Membrane</keyword>
<keyword evidence="1" id="KW-0378">Hydrolase</keyword>
<dbReference type="AlphaFoldDB" id="A0A841SJI1"/>